<evidence type="ECO:0000313" key="2">
    <source>
        <dbReference type="EMBL" id="KIP10511.1"/>
    </source>
</evidence>
<dbReference type="Proteomes" id="UP000053257">
    <property type="component" value="Unassembled WGS sequence"/>
</dbReference>
<dbReference type="AlphaFoldDB" id="A0A0C3S478"/>
<dbReference type="GO" id="GO:0035091">
    <property type="term" value="F:phosphatidylinositol binding"/>
    <property type="evidence" value="ECO:0007669"/>
    <property type="project" value="InterPro"/>
</dbReference>
<reference evidence="2 3" key="1">
    <citation type="journal article" date="2014" name="PLoS Genet.">
        <title>Analysis of the Phlebiopsis gigantea genome, transcriptome and secretome provides insight into its pioneer colonization strategies of wood.</title>
        <authorList>
            <person name="Hori C."/>
            <person name="Ishida T."/>
            <person name="Igarashi K."/>
            <person name="Samejima M."/>
            <person name="Suzuki H."/>
            <person name="Master E."/>
            <person name="Ferreira P."/>
            <person name="Ruiz-Duenas F.J."/>
            <person name="Held B."/>
            <person name="Canessa P."/>
            <person name="Larrondo L.F."/>
            <person name="Schmoll M."/>
            <person name="Druzhinina I.S."/>
            <person name="Kubicek C.P."/>
            <person name="Gaskell J.A."/>
            <person name="Kersten P."/>
            <person name="St John F."/>
            <person name="Glasner J."/>
            <person name="Sabat G."/>
            <person name="Splinter BonDurant S."/>
            <person name="Syed K."/>
            <person name="Yadav J."/>
            <person name="Mgbeahuruike A.C."/>
            <person name="Kovalchuk A."/>
            <person name="Asiegbu F.O."/>
            <person name="Lackner G."/>
            <person name="Hoffmeister D."/>
            <person name="Rencoret J."/>
            <person name="Gutierrez A."/>
            <person name="Sun H."/>
            <person name="Lindquist E."/>
            <person name="Barry K."/>
            <person name="Riley R."/>
            <person name="Grigoriev I.V."/>
            <person name="Henrissat B."/>
            <person name="Kues U."/>
            <person name="Berka R.M."/>
            <person name="Martinez A.T."/>
            <person name="Covert S.F."/>
            <person name="Blanchette R.A."/>
            <person name="Cullen D."/>
        </authorList>
    </citation>
    <scope>NUCLEOTIDE SEQUENCE [LARGE SCALE GENOMIC DNA]</scope>
    <source>
        <strain evidence="2 3">11061_1 CR5-6</strain>
    </source>
</reference>
<dbReference type="STRING" id="745531.A0A0C3S478"/>
<feature type="compositionally biased region" description="Low complexity" evidence="1">
    <location>
        <begin position="621"/>
        <end position="680"/>
    </location>
</feature>
<evidence type="ECO:0000256" key="1">
    <source>
        <dbReference type="SAM" id="MobiDB-lite"/>
    </source>
</evidence>
<feature type="compositionally biased region" description="Polar residues" evidence="1">
    <location>
        <begin position="532"/>
        <end position="544"/>
    </location>
</feature>
<keyword evidence="3" id="KW-1185">Reference proteome</keyword>
<feature type="region of interest" description="Disordered" evidence="1">
    <location>
        <begin position="507"/>
        <end position="546"/>
    </location>
</feature>
<evidence type="ECO:0000313" key="3">
    <source>
        <dbReference type="Proteomes" id="UP000053257"/>
    </source>
</evidence>
<feature type="region of interest" description="Disordered" evidence="1">
    <location>
        <begin position="338"/>
        <end position="364"/>
    </location>
</feature>
<feature type="region of interest" description="Disordered" evidence="1">
    <location>
        <begin position="290"/>
        <end position="311"/>
    </location>
</feature>
<dbReference type="OrthoDB" id="3244370at2759"/>
<feature type="region of interest" description="Disordered" evidence="1">
    <location>
        <begin position="68"/>
        <end position="97"/>
    </location>
</feature>
<evidence type="ECO:0008006" key="4">
    <source>
        <dbReference type="Google" id="ProtNLM"/>
    </source>
</evidence>
<dbReference type="Gene3D" id="3.30.1520.10">
    <property type="entry name" value="Phox-like domain"/>
    <property type="match status" value="1"/>
</dbReference>
<gene>
    <name evidence="2" type="ORF">PHLGIDRAFT_33878</name>
</gene>
<accession>A0A0C3S478</accession>
<feature type="region of interest" description="Disordered" evidence="1">
    <location>
        <begin position="836"/>
        <end position="865"/>
    </location>
</feature>
<proteinExistence type="predicted"/>
<dbReference type="EMBL" id="KN840454">
    <property type="protein sequence ID" value="KIP10511.1"/>
    <property type="molecule type" value="Genomic_DNA"/>
</dbReference>
<feature type="region of interest" description="Disordered" evidence="1">
    <location>
        <begin position="442"/>
        <end position="464"/>
    </location>
</feature>
<feature type="compositionally biased region" description="Low complexity" evidence="1">
    <location>
        <begin position="71"/>
        <end position="97"/>
    </location>
</feature>
<organism evidence="2 3">
    <name type="scientific">Phlebiopsis gigantea (strain 11061_1 CR5-6)</name>
    <name type="common">White-rot fungus</name>
    <name type="synonym">Peniophora gigantea</name>
    <dbReference type="NCBI Taxonomy" id="745531"/>
    <lineage>
        <taxon>Eukaryota</taxon>
        <taxon>Fungi</taxon>
        <taxon>Dikarya</taxon>
        <taxon>Basidiomycota</taxon>
        <taxon>Agaricomycotina</taxon>
        <taxon>Agaricomycetes</taxon>
        <taxon>Polyporales</taxon>
        <taxon>Phanerochaetaceae</taxon>
        <taxon>Phlebiopsis</taxon>
    </lineage>
</organism>
<protein>
    <recommendedName>
        <fullName evidence="4">PX domain-containing protein</fullName>
    </recommendedName>
</protein>
<feature type="region of interest" description="Disordered" evidence="1">
    <location>
        <begin position="585"/>
        <end position="696"/>
    </location>
</feature>
<sequence>MVDSESQLVHELLPGMGALGAVPQHHNYKRAVLKQPPKYFALECLTARKIGNGFCYGMRIHPTSAPAVGISDTNSTRSGSTSSSSSAKSHRTSTTSSAFTGPYEVWRRWEDCLWFQDVLEMEYKVMARTKRVRLQQGKGVKKDGMYIQSDQAASFDSLPPGPDANTIAKDVHDIVPKLTKRGTLFRAGKETIEQRDREFKAMVERLWSDDVPMLIQELRDSRLIRDFFGYWRRDKDHDRKAAAAATVSTDEKGKSRPTRASVASSAFSMYFSASNISLQLPNAFSEYPPSPSLASTFGPPTPTLDKPPRPAIRTAESFSSLPSATSLPIPIVSKSTKPRLSVPHSISSNWSTGPRSPPGPTSQIRFTVTEHGALVPTSPVSDSDDALNSAILFVPEADAKRVGGLHVLPEEQEQELVEGVANSLSLGLHDIPPPLRSAPPLTTHQDLPPPVRRPRNVSCPDPGVRNALIFPPNSIVSERSVMHSPTSATFSEGALSEEWEDALEDLGSDDASDAEPHEGSDGSPRARRRSSVHSTHTLCSSSSAPPRPLTMYSTFSSLSQQDRFFDDFGLDTDLDLDELLSAADEAGSARRSHHPRASVATMNSIMSNSSVDAVLPRRRMSASPRPRSAYRPSSPTPSFSPSTSPARSLARSASPTPSLSSTMSMLSSPDTLRRASSSSRTIRRSMTLPEHELEEEGKWYEGEEPDEDFIDSYFYDPGLRPLQAGFETPRRERVSQFVTQISTPEHFPKPFQNRPPGQFHLPWAPTDSSRTSHASFSSVLTTSTGAAGEHFTIKAVRQDSIVLLRATFSMSLADVRERLRDKFAAQEGVALTDAFTIGFNPAPPEPRQKGSAKPGSRARSSSTSALGAADAAPRLYFIASDFEWEQAIAGCAGKLTIHIFDRF</sequence>
<dbReference type="HOGENOM" id="CLU_021425_0_0_1"/>
<name>A0A0C3S478_PHLG1</name>
<dbReference type="InterPro" id="IPR036871">
    <property type="entry name" value="PX_dom_sf"/>
</dbReference>
<feature type="compositionally biased region" description="Polar residues" evidence="1">
    <location>
        <begin position="600"/>
        <end position="611"/>
    </location>
</feature>